<organism evidence="2 3">
    <name type="scientific">Sphingomonas citri</name>
    <dbReference type="NCBI Taxonomy" id="2862499"/>
    <lineage>
        <taxon>Bacteria</taxon>
        <taxon>Pseudomonadati</taxon>
        <taxon>Pseudomonadota</taxon>
        <taxon>Alphaproteobacteria</taxon>
        <taxon>Sphingomonadales</taxon>
        <taxon>Sphingomonadaceae</taxon>
        <taxon>Sphingomonas</taxon>
    </lineage>
</organism>
<protein>
    <submittedName>
        <fullName evidence="2">Uncharacterized protein</fullName>
    </submittedName>
</protein>
<keyword evidence="1" id="KW-1133">Transmembrane helix</keyword>
<evidence type="ECO:0000313" key="3">
    <source>
        <dbReference type="Proteomes" id="UP000759103"/>
    </source>
</evidence>
<keyword evidence="1" id="KW-0472">Membrane</keyword>
<name>A0ABS7BIK8_9SPHN</name>
<dbReference type="Proteomes" id="UP000759103">
    <property type="component" value="Unassembled WGS sequence"/>
</dbReference>
<keyword evidence="1" id="KW-0812">Transmembrane</keyword>
<proteinExistence type="predicted"/>
<sequence>MSERVGAGLILLLVLVLPVSALVARRMPVQAIFRYALAWGGVFIALFVIVALFT</sequence>
<gene>
    <name evidence="2" type="ORF">KZ820_01075</name>
</gene>
<reference evidence="2 3" key="1">
    <citation type="submission" date="2021-07" db="EMBL/GenBank/DDBJ databases">
        <title>Sphingomonas sp.</title>
        <authorList>
            <person name="Feng G."/>
            <person name="Li J."/>
            <person name="Pan M."/>
        </authorList>
    </citation>
    <scope>NUCLEOTIDE SEQUENCE [LARGE SCALE GENOMIC DNA]</scope>
    <source>
        <strain evidence="2 3">RRHST34</strain>
    </source>
</reference>
<keyword evidence="3" id="KW-1185">Reference proteome</keyword>
<dbReference type="EMBL" id="JAHXZN010000001">
    <property type="protein sequence ID" value="MBW6529317.1"/>
    <property type="molecule type" value="Genomic_DNA"/>
</dbReference>
<feature type="transmembrane region" description="Helical" evidence="1">
    <location>
        <begin position="31"/>
        <end position="53"/>
    </location>
</feature>
<evidence type="ECO:0000256" key="1">
    <source>
        <dbReference type="SAM" id="Phobius"/>
    </source>
</evidence>
<dbReference type="RefSeq" id="WP_219746883.1">
    <property type="nucleotide sequence ID" value="NZ_JAHXZN010000001.1"/>
</dbReference>
<comment type="caution">
    <text evidence="2">The sequence shown here is derived from an EMBL/GenBank/DDBJ whole genome shotgun (WGS) entry which is preliminary data.</text>
</comment>
<evidence type="ECO:0000313" key="2">
    <source>
        <dbReference type="EMBL" id="MBW6529317.1"/>
    </source>
</evidence>
<accession>A0ABS7BIK8</accession>